<keyword evidence="2" id="KW-1185">Reference proteome</keyword>
<comment type="caution">
    <text evidence="1">The sequence shown here is derived from an EMBL/GenBank/DDBJ whole genome shotgun (WGS) entry which is preliminary data.</text>
</comment>
<dbReference type="Proteomes" id="UP000013173">
    <property type="component" value="Unassembled WGS sequence"/>
</dbReference>
<evidence type="ECO:0000313" key="1">
    <source>
        <dbReference type="EMBL" id="ENX19558.1"/>
    </source>
</evidence>
<accession>N9NF58</accession>
<evidence type="ECO:0000313" key="2">
    <source>
        <dbReference type="Proteomes" id="UP000013173"/>
    </source>
</evidence>
<name>N9NF58_9GAMM</name>
<sequence>MIPFFYGKRLFPHSCTPKRTQIAAISEYTELDFSPIIQIIERQEVSLRIIRRTGSGR</sequence>
<dbReference type="AlphaFoldDB" id="N9NF58"/>
<organism evidence="1 2">
    <name type="scientific">Acinetobacter vivianii</name>
    <dbReference type="NCBI Taxonomy" id="1776742"/>
    <lineage>
        <taxon>Bacteria</taxon>
        <taxon>Pseudomonadati</taxon>
        <taxon>Pseudomonadota</taxon>
        <taxon>Gammaproteobacteria</taxon>
        <taxon>Moraxellales</taxon>
        <taxon>Moraxellaceae</taxon>
        <taxon>Acinetobacter</taxon>
    </lineage>
</organism>
<reference evidence="1 2" key="1">
    <citation type="submission" date="2013-02" db="EMBL/GenBank/DDBJ databases">
        <title>The Genome Sequence of Acinetobacter sp. NIPH 2168.</title>
        <authorList>
            <consortium name="The Broad Institute Genome Sequencing Platform"/>
            <consortium name="The Broad Institute Genome Sequencing Center for Infectious Disease"/>
            <person name="Cerqueira G."/>
            <person name="Feldgarden M."/>
            <person name="Courvalin P."/>
            <person name="Perichon B."/>
            <person name="Grillot-Courvalin C."/>
            <person name="Clermont D."/>
            <person name="Rocha E."/>
            <person name="Yoon E.-J."/>
            <person name="Nemec A."/>
            <person name="Walker B."/>
            <person name="Young S.K."/>
            <person name="Zeng Q."/>
            <person name="Gargeya S."/>
            <person name="Fitzgerald M."/>
            <person name="Haas B."/>
            <person name="Abouelleil A."/>
            <person name="Alvarado L."/>
            <person name="Arachchi H.M."/>
            <person name="Berlin A.M."/>
            <person name="Chapman S.B."/>
            <person name="Dewar J."/>
            <person name="Goldberg J."/>
            <person name="Griggs A."/>
            <person name="Gujja S."/>
            <person name="Hansen M."/>
            <person name="Howarth C."/>
            <person name="Imamovic A."/>
            <person name="Larimer J."/>
            <person name="McCowan C."/>
            <person name="Murphy C."/>
            <person name="Neiman D."/>
            <person name="Pearson M."/>
            <person name="Priest M."/>
            <person name="Roberts A."/>
            <person name="Saif S."/>
            <person name="Shea T."/>
            <person name="Sisk P."/>
            <person name="Sykes S."/>
            <person name="Wortman J."/>
            <person name="Nusbaum C."/>
            <person name="Birren B."/>
        </authorList>
    </citation>
    <scope>NUCLEOTIDE SEQUENCE [LARGE SCALE GENOMIC DNA]</scope>
    <source>
        <strain evidence="1 2">NIPH 2168</strain>
    </source>
</reference>
<dbReference type="EMBL" id="APRW01000016">
    <property type="protein sequence ID" value="ENX19558.1"/>
    <property type="molecule type" value="Genomic_DNA"/>
</dbReference>
<gene>
    <name evidence="1" type="ORF">F892_03726</name>
</gene>
<dbReference type="HOGENOM" id="CLU_2986069_0_0_6"/>
<proteinExistence type="predicted"/>
<protein>
    <submittedName>
        <fullName evidence="1">Uncharacterized protein</fullName>
    </submittedName>
</protein>